<protein>
    <recommendedName>
        <fullName evidence="1">C2 domain-containing protein</fullName>
    </recommendedName>
</protein>
<sequence length="190" mass="21419">MDAQKALSSLHCELKIMKAKNIQLSNSSGYLFVRCYLSAGNNKRVRVDSRQVSSKGDISWNESFSMDCIGSKQSMDMIMHGTILLELRWRGKTNAFFGRSRLVGRAEVPWRGAFESPNMEIERWVMMESKKHAPSVCVSMKIEVPSSGGLVRKMNNWDERCGCCQCHGDCCNTTFVDNELLFIGVALDAF</sequence>
<evidence type="ECO:0000313" key="3">
    <source>
        <dbReference type="Proteomes" id="UP000326396"/>
    </source>
</evidence>
<dbReference type="PANTHER" id="PTHR35503:SF2">
    <property type="entry name" value="OS04G0455700 PROTEIN"/>
    <property type="match status" value="1"/>
</dbReference>
<dbReference type="PANTHER" id="PTHR35503">
    <property type="entry name" value="OSJNBA0006M15.15 PROTEIN"/>
    <property type="match status" value="1"/>
</dbReference>
<feature type="domain" description="C2" evidence="1">
    <location>
        <begin position="1"/>
        <end position="125"/>
    </location>
</feature>
<accession>A0A5N6PVX9</accession>
<dbReference type="InterPro" id="IPR035892">
    <property type="entry name" value="C2_domain_sf"/>
</dbReference>
<proteinExistence type="predicted"/>
<dbReference type="SUPFAM" id="SSF49562">
    <property type="entry name" value="C2 domain (Calcium/lipid-binding domain, CaLB)"/>
    <property type="match status" value="1"/>
</dbReference>
<dbReference type="PROSITE" id="PS50004">
    <property type="entry name" value="C2"/>
    <property type="match status" value="1"/>
</dbReference>
<keyword evidence="3" id="KW-1185">Reference proteome</keyword>
<dbReference type="AlphaFoldDB" id="A0A5N6PVX9"/>
<name>A0A5N6PVX9_9ASTR</name>
<dbReference type="Gene3D" id="2.60.40.150">
    <property type="entry name" value="C2 domain"/>
    <property type="match status" value="1"/>
</dbReference>
<dbReference type="EMBL" id="SZYD01000002">
    <property type="protein sequence ID" value="KAD7117532.1"/>
    <property type="molecule type" value="Genomic_DNA"/>
</dbReference>
<gene>
    <name evidence="2" type="ORF">E3N88_04800</name>
</gene>
<dbReference type="InterPro" id="IPR000008">
    <property type="entry name" value="C2_dom"/>
</dbReference>
<evidence type="ECO:0000313" key="2">
    <source>
        <dbReference type="EMBL" id="KAD7117532.1"/>
    </source>
</evidence>
<organism evidence="2 3">
    <name type="scientific">Mikania micrantha</name>
    <name type="common">bitter vine</name>
    <dbReference type="NCBI Taxonomy" id="192012"/>
    <lineage>
        <taxon>Eukaryota</taxon>
        <taxon>Viridiplantae</taxon>
        <taxon>Streptophyta</taxon>
        <taxon>Embryophyta</taxon>
        <taxon>Tracheophyta</taxon>
        <taxon>Spermatophyta</taxon>
        <taxon>Magnoliopsida</taxon>
        <taxon>eudicotyledons</taxon>
        <taxon>Gunneridae</taxon>
        <taxon>Pentapetalae</taxon>
        <taxon>asterids</taxon>
        <taxon>campanulids</taxon>
        <taxon>Asterales</taxon>
        <taxon>Asteraceae</taxon>
        <taxon>Asteroideae</taxon>
        <taxon>Heliantheae alliance</taxon>
        <taxon>Eupatorieae</taxon>
        <taxon>Mikania</taxon>
    </lineage>
</organism>
<comment type="caution">
    <text evidence="2">The sequence shown here is derived from an EMBL/GenBank/DDBJ whole genome shotgun (WGS) entry which is preliminary data.</text>
</comment>
<reference evidence="2 3" key="1">
    <citation type="submission" date="2019-05" db="EMBL/GenBank/DDBJ databases">
        <title>Mikania micrantha, genome provides insights into the molecular mechanism of rapid growth.</title>
        <authorList>
            <person name="Liu B."/>
        </authorList>
    </citation>
    <scope>NUCLEOTIDE SEQUENCE [LARGE SCALE GENOMIC DNA]</scope>
    <source>
        <strain evidence="2">NLD-2019</strain>
        <tissue evidence="2">Leaf</tissue>
    </source>
</reference>
<dbReference type="Proteomes" id="UP000326396">
    <property type="component" value="Linkage Group LG10"/>
</dbReference>
<dbReference type="OrthoDB" id="687396at2759"/>
<evidence type="ECO:0000259" key="1">
    <source>
        <dbReference type="PROSITE" id="PS50004"/>
    </source>
</evidence>